<dbReference type="RefSeq" id="WP_047005534.1">
    <property type="nucleotide sequence ID" value="NZ_CP018097.1"/>
</dbReference>
<proteinExistence type="predicted"/>
<dbReference type="KEGG" id="egn:BMF35_a1649"/>
<keyword evidence="2" id="KW-1185">Reference proteome</keyword>
<dbReference type="Proteomes" id="UP000053070">
    <property type="component" value="Unassembled WGS sequence"/>
</dbReference>
<sequence length="115" mass="12592">MEFVILFIPLLLVLVVPQLVGRALGRRDSRMSAMRGALLAALPALFPFLLLGLLIAASDQPMNLSVCTAPLCDADTGWWELLAVLAVPCFIIALLLGWWGFRMGRRERDEDVVGG</sequence>
<reference evidence="1 2" key="1">
    <citation type="submission" date="2015-04" db="EMBL/GenBank/DDBJ databases">
        <title>The draft genome sequence of Erythrobacr gangjinensis K7-2.</title>
        <authorList>
            <person name="Zhuang L."/>
            <person name="Liu Y."/>
            <person name="Shao Z."/>
        </authorList>
    </citation>
    <scope>NUCLEOTIDE SEQUENCE [LARGE SCALE GENOMIC DNA]</scope>
    <source>
        <strain evidence="1 2">K7-2</strain>
    </source>
</reference>
<evidence type="ECO:0000313" key="1">
    <source>
        <dbReference type="EMBL" id="KLE32684.1"/>
    </source>
</evidence>
<protein>
    <submittedName>
        <fullName evidence="1">Uncharacterized protein</fullName>
    </submittedName>
</protein>
<name>A0A0G9MQ40_9SPHN</name>
<dbReference type="STRING" id="502682.BMF35_a1649"/>
<organism evidence="1 2">
    <name type="scientific">Aurantiacibacter gangjinensis</name>
    <dbReference type="NCBI Taxonomy" id="502682"/>
    <lineage>
        <taxon>Bacteria</taxon>
        <taxon>Pseudomonadati</taxon>
        <taxon>Pseudomonadota</taxon>
        <taxon>Alphaproteobacteria</taxon>
        <taxon>Sphingomonadales</taxon>
        <taxon>Erythrobacteraceae</taxon>
        <taxon>Aurantiacibacter</taxon>
    </lineage>
</organism>
<dbReference type="PATRIC" id="fig|502682.8.peg.229"/>
<comment type="caution">
    <text evidence="1">The sequence shown here is derived from an EMBL/GenBank/DDBJ whole genome shotgun (WGS) entry which is preliminary data.</text>
</comment>
<dbReference type="EMBL" id="LBHC01000001">
    <property type="protein sequence ID" value="KLE32684.1"/>
    <property type="molecule type" value="Genomic_DNA"/>
</dbReference>
<gene>
    <name evidence="1" type="ORF">AAW01_01115</name>
</gene>
<evidence type="ECO:0000313" key="2">
    <source>
        <dbReference type="Proteomes" id="UP000053070"/>
    </source>
</evidence>
<accession>A0A0G9MQ40</accession>
<dbReference type="AlphaFoldDB" id="A0A0G9MQ40"/>